<keyword evidence="3" id="KW-0677">Repeat</keyword>
<organism evidence="11 12">
    <name type="scientific">Polyplax serrata</name>
    <name type="common">Common mouse louse</name>
    <dbReference type="NCBI Taxonomy" id="468196"/>
    <lineage>
        <taxon>Eukaryota</taxon>
        <taxon>Metazoa</taxon>
        <taxon>Ecdysozoa</taxon>
        <taxon>Arthropoda</taxon>
        <taxon>Hexapoda</taxon>
        <taxon>Insecta</taxon>
        <taxon>Pterygota</taxon>
        <taxon>Neoptera</taxon>
        <taxon>Paraneoptera</taxon>
        <taxon>Psocodea</taxon>
        <taxon>Troctomorpha</taxon>
        <taxon>Phthiraptera</taxon>
        <taxon>Anoplura</taxon>
        <taxon>Polyplacidae</taxon>
        <taxon>Polyplax</taxon>
    </lineage>
</organism>
<dbReference type="Gene3D" id="3.30.160.60">
    <property type="entry name" value="Classic Zinc Finger"/>
    <property type="match status" value="4"/>
</dbReference>
<keyword evidence="6" id="KW-0238">DNA-binding</keyword>
<evidence type="ECO:0000313" key="12">
    <source>
        <dbReference type="Proteomes" id="UP001359485"/>
    </source>
</evidence>
<proteinExistence type="predicted"/>
<comment type="caution">
    <text evidence="11">The sequence shown here is derived from an EMBL/GenBank/DDBJ whole genome shotgun (WGS) entry which is preliminary data.</text>
</comment>
<evidence type="ECO:0000256" key="1">
    <source>
        <dbReference type="ARBA" id="ARBA00004123"/>
    </source>
</evidence>
<dbReference type="SUPFAM" id="SSF57667">
    <property type="entry name" value="beta-beta-alpha zinc fingers"/>
    <property type="match status" value="2"/>
</dbReference>
<reference evidence="11 12" key="1">
    <citation type="submission" date="2023-09" db="EMBL/GenBank/DDBJ databases">
        <title>Genomes of two closely related lineages of the louse Polyplax serrata with different host specificities.</title>
        <authorList>
            <person name="Martinu J."/>
            <person name="Tarabai H."/>
            <person name="Stefka J."/>
            <person name="Hypsa V."/>
        </authorList>
    </citation>
    <scope>NUCLEOTIDE SEQUENCE [LARGE SCALE GENOMIC DNA]</scope>
    <source>
        <strain evidence="11">98ZLc_SE</strain>
    </source>
</reference>
<feature type="region of interest" description="Disordered" evidence="9">
    <location>
        <begin position="533"/>
        <end position="553"/>
    </location>
</feature>
<evidence type="ECO:0000313" key="11">
    <source>
        <dbReference type="EMBL" id="KAK6627129.1"/>
    </source>
</evidence>
<dbReference type="EMBL" id="JAWJWF010000045">
    <property type="protein sequence ID" value="KAK6627129.1"/>
    <property type="molecule type" value="Genomic_DNA"/>
</dbReference>
<evidence type="ECO:0000259" key="10">
    <source>
        <dbReference type="PROSITE" id="PS50157"/>
    </source>
</evidence>
<sequence length="553" mass="62118">MEYGLWNFHGGFWTGGNGGFPSNDGLSRNFYTSVNNEIEPSTFHVTSPVNVTSANPFTNATGTQPCQIIGRTNLEFLSVKNTIQANGRVPPMVMSGHQDELLQSVALEDVPVAPDLITEQNSMDSLTPTDSTMSPLLNHQQNPSNNSSNNNNNNNNNNNHITNNNNNNNNKDDVDDNSLSELGKKDRNKIEGREVEEVWEDSNAQGTNIKLENNPSIDYLFQQSYQHPMYGMSFTRVSNNKREVGTSDETDEEDGEMEDGVPQVSIDSMQSSGPPIQNESSDFQSVPNIPPTNYSKSGYECGECGMVAETRPGLKKHITLFHPTPNSDLRLNNTLLRKVAASSKCPMSSCRFRSSERSEMEAHMTRHVAGGFKLNGKKKSGQLTPQRVRYEREEYRCQICAYSCTVEKAFYKHLKIHSVGRQMNQIKISCVICGKDRSSEVDMNKHMKKHRDDRYFCCDICIFKTVQLKKLIQHRRMHTGEKPHLCPHCSYRSARRDNLRSHVRRVHKKDNLFCDTFSPRGLVITENSTNSPVAVPATSISSGTSTQQPPLVE</sequence>
<keyword evidence="4 8" id="KW-0863">Zinc-finger</keyword>
<evidence type="ECO:0000256" key="7">
    <source>
        <dbReference type="ARBA" id="ARBA00023242"/>
    </source>
</evidence>
<evidence type="ECO:0000256" key="5">
    <source>
        <dbReference type="ARBA" id="ARBA00022833"/>
    </source>
</evidence>
<gene>
    <name evidence="11" type="ORF">RUM44_009606</name>
</gene>
<evidence type="ECO:0000256" key="6">
    <source>
        <dbReference type="ARBA" id="ARBA00023125"/>
    </source>
</evidence>
<evidence type="ECO:0000256" key="9">
    <source>
        <dbReference type="SAM" id="MobiDB-lite"/>
    </source>
</evidence>
<dbReference type="SMART" id="SM00355">
    <property type="entry name" value="ZnF_C2H2"/>
    <property type="match status" value="6"/>
</dbReference>
<feature type="region of interest" description="Disordered" evidence="9">
    <location>
        <begin position="237"/>
        <end position="288"/>
    </location>
</feature>
<comment type="subcellular location">
    <subcellularLocation>
        <location evidence="1">Nucleus</location>
    </subcellularLocation>
</comment>
<feature type="domain" description="C2H2-type" evidence="10">
    <location>
        <begin position="299"/>
        <end position="327"/>
    </location>
</feature>
<feature type="region of interest" description="Disordered" evidence="9">
    <location>
        <begin position="119"/>
        <end position="201"/>
    </location>
</feature>
<dbReference type="PROSITE" id="PS00028">
    <property type="entry name" value="ZINC_FINGER_C2H2_1"/>
    <property type="match status" value="1"/>
</dbReference>
<keyword evidence="5" id="KW-0862">Zinc</keyword>
<evidence type="ECO:0000256" key="3">
    <source>
        <dbReference type="ARBA" id="ARBA00022737"/>
    </source>
</evidence>
<feature type="compositionally biased region" description="Polar residues" evidence="9">
    <location>
        <begin position="265"/>
        <end position="288"/>
    </location>
</feature>
<dbReference type="PROSITE" id="PS50157">
    <property type="entry name" value="ZINC_FINGER_C2H2_2"/>
    <property type="match status" value="5"/>
</dbReference>
<keyword evidence="12" id="KW-1185">Reference proteome</keyword>
<feature type="compositionally biased region" description="Acidic residues" evidence="9">
    <location>
        <begin position="246"/>
        <end position="259"/>
    </location>
</feature>
<feature type="compositionally biased region" description="Basic and acidic residues" evidence="9">
    <location>
        <begin position="182"/>
        <end position="196"/>
    </location>
</feature>
<dbReference type="PANTHER" id="PTHR24376">
    <property type="entry name" value="ZINC FINGER PROTEIN"/>
    <property type="match status" value="1"/>
</dbReference>
<feature type="domain" description="C2H2-type" evidence="10">
    <location>
        <begin position="395"/>
        <end position="422"/>
    </location>
</feature>
<feature type="compositionally biased region" description="Low complexity" evidence="9">
    <location>
        <begin position="142"/>
        <end position="169"/>
    </location>
</feature>
<evidence type="ECO:0000256" key="8">
    <source>
        <dbReference type="PROSITE-ProRule" id="PRU00042"/>
    </source>
</evidence>
<dbReference type="InterPro" id="IPR036236">
    <property type="entry name" value="Znf_C2H2_sf"/>
</dbReference>
<evidence type="ECO:0000256" key="4">
    <source>
        <dbReference type="ARBA" id="ARBA00022771"/>
    </source>
</evidence>
<feature type="domain" description="C2H2-type" evidence="10">
    <location>
        <begin position="428"/>
        <end position="455"/>
    </location>
</feature>
<feature type="domain" description="C2H2-type" evidence="10">
    <location>
        <begin position="484"/>
        <end position="512"/>
    </location>
</feature>
<keyword evidence="2" id="KW-0479">Metal-binding</keyword>
<keyword evidence="7" id="KW-0539">Nucleus</keyword>
<feature type="domain" description="C2H2-type" evidence="10">
    <location>
        <begin position="456"/>
        <end position="483"/>
    </location>
</feature>
<feature type="compositionally biased region" description="Polar residues" evidence="9">
    <location>
        <begin position="119"/>
        <end position="141"/>
    </location>
</feature>
<dbReference type="PANTHER" id="PTHR24376:SF243">
    <property type="entry name" value="C2H2-TYPE DOMAIN-CONTAINING PROTEIN"/>
    <property type="match status" value="1"/>
</dbReference>
<dbReference type="InterPro" id="IPR013087">
    <property type="entry name" value="Znf_C2H2_type"/>
</dbReference>
<dbReference type="Proteomes" id="UP001359485">
    <property type="component" value="Unassembled WGS sequence"/>
</dbReference>
<evidence type="ECO:0000256" key="2">
    <source>
        <dbReference type="ARBA" id="ARBA00022723"/>
    </source>
</evidence>
<accession>A0ABR1AT62</accession>
<protein>
    <recommendedName>
        <fullName evidence="10">C2H2-type domain-containing protein</fullName>
    </recommendedName>
</protein>
<name>A0ABR1AT62_POLSC</name>